<dbReference type="EMBL" id="ASPP01018105">
    <property type="protein sequence ID" value="ETO16561.1"/>
    <property type="molecule type" value="Genomic_DNA"/>
</dbReference>
<gene>
    <name evidence="3" type="ORF">RFI_20777</name>
</gene>
<accession>X6MSB0</accession>
<feature type="transmembrane region" description="Helical" evidence="2">
    <location>
        <begin position="185"/>
        <end position="202"/>
    </location>
</feature>
<evidence type="ECO:0000256" key="1">
    <source>
        <dbReference type="SAM" id="MobiDB-lite"/>
    </source>
</evidence>
<feature type="transmembrane region" description="Helical" evidence="2">
    <location>
        <begin position="208"/>
        <end position="230"/>
    </location>
</feature>
<keyword evidence="2" id="KW-0472">Membrane</keyword>
<feature type="transmembrane region" description="Helical" evidence="2">
    <location>
        <begin position="150"/>
        <end position="173"/>
    </location>
</feature>
<organism evidence="3 4">
    <name type="scientific">Reticulomyxa filosa</name>
    <dbReference type="NCBI Taxonomy" id="46433"/>
    <lineage>
        <taxon>Eukaryota</taxon>
        <taxon>Sar</taxon>
        <taxon>Rhizaria</taxon>
        <taxon>Retaria</taxon>
        <taxon>Foraminifera</taxon>
        <taxon>Monothalamids</taxon>
        <taxon>Reticulomyxidae</taxon>
        <taxon>Reticulomyxa</taxon>
    </lineage>
</organism>
<feature type="transmembrane region" description="Helical" evidence="2">
    <location>
        <begin position="31"/>
        <end position="47"/>
    </location>
</feature>
<evidence type="ECO:0000313" key="3">
    <source>
        <dbReference type="EMBL" id="ETO16561.1"/>
    </source>
</evidence>
<proteinExistence type="predicted"/>
<feature type="transmembrane region" description="Helical" evidence="2">
    <location>
        <begin position="68"/>
        <end position="92"/>
    </location>
</feature>
<name>X6MSB0_RETFI</name>
<evidence type="ECO:0000313" key="4">
    <source>
        <dbReference type="Proteomes" id="UP000023152"/>
    </source>
</evidence>
<feature type="compositionally biased region" description="Gly residues" evidence="1">
    <location>
        <begin position="129"/>
        <end position="141"/>
    </location>
</feature>
<keyword evidence="2" id="KW-1133">Transmembrane helix</keyword>
<feature type="non-terminal residue" evidence="3">
    <location>
        <position position="1"/>
    </location>
</feature>
<sequence length="268" mass="30404">KYLVMIIMFVLLILPDDYIRRYPWQICTPPIGVVCWLGAWLTVVTFDEKNARNQHLQLSQRERCKKCCTDFLVVSLMVLFIFGLIIGIAYALEFQTNPTKYLDFILGGGGGRQERGNASMENSNNGSNNGSGDGGSSGSGSGDNSNSNTYSFYSITLSVFFGIMLIYVEFMVVKKYQSHNTNIRYYFFNVQLCTCFLLAMIFMCSYVFPALIASLILCLWHTAIIWNDLLHKKMLNISKSEYVKKYRPTSSAPTSYTLIQRFADPSLI</sequence>
<evidence type="ECO:0000256" key="2">
    <source>
        <dbReference type="SAM" id="Phobius"/>
    </source>
</evidence>
<reference evidence="3 4" key="1">
    <citation type="journal article" date="2013" name="Curr. Biol.">
        <title>The Genome of the Foraminiferan Reticulomyxa filosa.</title>
        <authorList>
            <person name="Glockner G."/>
            <person name="Hulsmann N."/>
            <person name="Schleicher M."/>
            <person name="Noegel A.A."/>
            <person name="Eichinger L."/>
            <person name="Gallinger C."/>
            <person name="Pawlowski J."/>
            <person name="Sierra R."/>
            <person name="Euteneuer U."/>
            <person name="Pillet L."/>
            <person name="Moustafa A."/>
            <person name="Platzer M."/>
            <person name="Groth M."/>
            <person name="Szafranski K."/>
            <person name="Schliwa M."/>
        </authorList>
    </citation>
    <scope>NUCLEOTIDE SEQUENCE [LARGE SCALE GENOMIC DNA]</scope>
</reference>
<protein>
    <submittedName>
        <fullName evidence="3">Uncharacterized protein</fullName>
    </submittedName>
</protein>
<keyword evidence="4" id="KW-1185">Reference proteome</keyword>
<dbReference type="Proteomes" id="UP000023152">
    <property type="component" value="Unassembled WGS sequence"/>
</dbReference>
<keyword evidence="2" id="KW-0812">Transmembrane</keyword>
<feature type="region of interest" description="Disordered" evidence="1">
    <location>
        <begin position="116"/>
        <end position="142"/>
    </location>
</feature>
<dbReference type="AlphaFoldDB" id="X6MSB0"/>
<comment type="caution">
    <text evidence="3">The sequence shown here is derived from an EMBL/GenBank/DDBJ whole genome shotgun (WGS) entry which is preliminary data.</text>
</comment>